<dbReference type="CDD" id="cd16917">
    <property type="entry name" value="HATPase_UhpB-NarQ-NarX-like"/>
    <property type="match status" value="1"/>
</dbReference>
<dbReference type="SMART" id="SM00028">
    <property type="entry name" value="TPR"/>
    <property type="match status" value="4"/>
</dbReference>
<keyword evidence="5" id="KW-0902">Two-component regulatory system</keyword>
<evidence type="ECO:0000256" key="3">
    <source>
        <dbReference type="ARBA" id="ARBA00022679"/>
    </source>
</evidence>
<keyword evidence="9" id="KW-1185">Reference proteome</keyword>
<keyword evidence="6" id="KW-1133">Transmembrane helix</keyword>
<dbReference type="SUPFAM" id="SSF55874">
    <property type="entry name" value="ATPase domain of HSP90 chaperone/DNA topoisomerase II/histidine kinase"/>
    <property type="match status" value="1"/>
</dbReference>
<evidence type="ECO:0000313" key="9">
    <source>
        <dbReference type="Proteomes" id="UP000605990"/>
    </source>
</evidence>
<comment type="catalytic activity">
    <reaction evidence="1">
        <text>ATP + protein L-histidine = ADP + protein N-phospho-L-histidine.</text>
        <dbReference type="EC" id="2.7.13.3"/>
    </reaction>
</comment>
<evidence type="ECO:0000256" key="4">
    <source>
        <dbReference type="ARBA" id="ARBA00022777"/>
    </source>
</evidence>
<feature type="transmembrane region" description="Helical" evidence="6">
    <location>
        <begin position="369"/>
        <end position="391"/>
    </location>
</feature>
<evidence type="ECO:0000259" key="7">
    <source>
        <dbReference type="PROSITE" id="PS50109"/>
    </source>
</evidence>
<keyword evidence="6" id="KW-0812">Transmembrane</keyword>
<dbReference type="SUPFAM" id="SSF48452">
    <property type="entry name" value="TPR-like"/>
    <property type="match status" value="1"/>
</dbReference>
<dbReference type="InterPro" id="IPR019734">
    <property type="entry name" value="TPR_rpt"/>
</dbReference>
<dbReference type="PANTHER" id="PTHR24421">
    <property type="entry name" value="NITRATE/NITRITE SENSOR PROTEIN NARX-RELATED"/>
    <property type="match status" value="1"/>
</dbReference>
<evidence type="ECO:0000256" key="2">
    <source>
        <dbReference type="ARBA" id="ARBA00012438"/>
    </source>
</evidence>
<sequence>MKFTRFFLLLFFYSSILLSQKQTDFEAVQKRVQKNYFTEPKAALKDVILLKKLAKTNVEKNTAYQYLGYVHNFLGNTDSTRFYIQTRLNFAKKHFKHTKDYYQAIIDYSNQGMEIIDSYVLIKELTEGLSDINEQKFPKEKGLMFMLLGDILLRDGEVDKANNYFDKSFGLITGKLVKVDYYVRKSSISIKKQNYKESKEFLLNALNYVDKKHSYAYPIILNKLGYTYVMLKDTKKAKETLLESVNFQNKNGFNNLTSEAYLNLYYLAKLQNNPTLEKDYLTKALEANEDDIYLKKDIYLGFKTFYSKLGDLDNENNYSIKFNKINDSILNLERGKLKSDIESRFQLKESIKEISHKENIIKKDARIKVLYGLGIGLLFILIVILLFIYFYKISIQKKLRKSQKKLHDEQLKLMQEDQRREIIKEKFNERKKLSMELHDGIANEIGSLKLNISNDSELNNENLDAILSKIDKLYKDVRNFSHELDPENITEVEFSQLVNNLCSLIERKGIKTNKKLLITKDIDSLDEAVLINLYRILQEIINNIIKHANATEVQLEIYEDDEELIFFVKDNGVGLINKSIEKTGIGLNNIKKRVEFLHGTYEFTNIENGTTILIKIPKKTK</sequence>
<dbReference type="SMART" id="SM00387">
    <property type="entry name" value="HATPase_c"/>
    <property type="match status" value="1"/>
</dbReference>
<dbReference type="InterPro" id="IPR003594">
    <property type="entry name" value="HATPase_dom"/>
</dbReference>
<reference evidence="8 9" key="1">
    <citation type="submission" date="2020-08" db="EMBL/GenBank/DDBJ databases">
        <title>Description of novel Flavobacterium F-408 isolate.</title>
        <authorList>
            <person name="Saticioglu I.B."/>
            <person name="Duman M."/>
            <person name="Altun S."/>
        </authorList>
    </citation>
    <scope>NUCLEOTIDE SEQUENCE [LARGE SCALE GENOMIC DNA]</scope>
    <source>
        <strain evidence="8 9">F-408</strain>
    </source>
</reference>
<dbReference type="Gene3D" id="1.25.40.10">
    <property type="entry name" value="Tetratricopeptide repeat domain"/>
    <property type="match status" value="1"/>
</dbReference>
<dbReference type="EMBL" id="JACRUN010000005">
    <property type="protein sequence ID" value="MBC5835125.1"/>
    <property type="molecule type" value="Genomic_DNA"/>
</dbReference>
<dbReference type="Proteomes" id="UP000605990">
    <property type="component" value="Unassembled WGS sequence"/>
</dbReference>
<protein>
    <recommendedName>
        <fullName evidence="2">histidine kinase</fullName>
        <ecNumber evidence="2">2.7.13.3</ecNumber>
    </recommendedName>
</protein>
<keyword evidence="4" id="KW-0418">Kinase</keyword>
<gene>
    <name evidence="8" type="ORF">H8R27_09525</name>
</gene>
<evidence type="ECO:0000313" key="8">
    <source>
        <dbReference type="EMBL" id="MBC5835125.1"/>
    </source>
</evidence>
<dbReference type="Pfam" id="PF02518">
    <property type="entry name" value="HATPase_c"/>
    <property type="match status" value="1"/>
</dbReference>
<feature type="domain" description="Histidine kinase" evidence="7">
    <location>
        <begin position="432"/>
        <end position="620"/>
    </location>
</feature>
<organism evidence="8 9">
    <name type="scientific">Flavobacterium bernardetii</name>
    <dbReference type="NCBI Taxonomy" id="2813823"/>
    <lineage>
        <taxon>Bacteria</taxon>
        <taxon>Pseudomonadati</taxon>
        <taxon>Bacteroidota</taxon>
        <taxon>Flavobacteriia</taxon>
        <taxon>Flavobacteriales</taxon>
        <taxon>Flavobacteriaceae</taxon>
        <taxon>Flavobacterium</taxon>
    </lineage>
</organism>
<evidence type="ECO:0000256" key="5">
    <source>
        <dbReference type="ARBA" id="ARBA00023012"/>
    </source>
</evidence>
<comment type="caution">
    <text evidence="8">The sequence shown here is derived from an EMBL/GenBank/DDBJ whole genome shotgun (WGS) entry which is preliminary data.</text>
</comment>
<dbReference type="EC" id="2.7.13.3" evidence="2"/>
<dbReference type="RefSeq" id="WP_166129247.1">
    <property type="nucleotide sequence ID" value="NZ_JAANOQ010000006.1"/>
</dbReference>
<dbReference type="PANTHER" id="PTHR24421:SF10">
    <property type="entry name" value="NITRATE_NITRITE SENSOR PROTEIN NARQ"/>
    <property type="match status" value="1"/>
</dbReference>
<keyword evidence="6" id="KW-0472">Membrane</keyword>
<name>A0ABR7IZA8_9FLAO</name>
<keyword evidence="3" id="KW-0808">Transferase</keyword>
<accession>A0ABR7IZA8</accession>
<dbReference type="PROSITE" id="PS50109">
    <property type="entry name" value="HIS_KIN"/>
    <property type="match status" value="1"/>
</dbReference>
<evidence type="ECO:0000256" key="1">
    <source>
        <dbReference type="ARBA" id="ARBA00000085"/>
    </source>
</evidence>
<proteinExistence type="predicted"/>
<dbReference type="InterPro" id="IPR011990">
    <property type="entry name" value="TPR-like_helical_dom_sf"/>
</dbReference>
<dbReference type="Gene3D" id="3.30.565.10">
    <property type="entry name" value="Histidine kinase-like ATPase, C-terminal domain"/>
    <property type="match status" value="1"/>
</dbReference>
<dbReference type="InterPro" id="IPR005467">
    <property type="entry name" value="His_kinase_dom"/>
</dbReference>
<evidence type="ECO:0000256" key="6">
    <source>
        <dbReference type="SAM" id="Phobius"/>
    </source>
</evidence>
<dbReference type="InterPro" id="IPR036890">
    <property type="entry name" value="HATPase_C_sf"/>
</dbReference>
<dbReference type="InterPro" id="IPR050482">
    <property type="entry name" value="Sensor_HK_TwoCompSys"/>
</dbReference>